<accession>A0A915IT53</accession>
<proteinExistence type="predicted"/>
<sequence>MVAQTNQVFTDASSGQAMQTIHKINLYSNFKVLMELVRDVDAADELKNSDGSNPGAFRI</sequence>
<evidence type="ECO:0000313" key="1">
    <source>
        <dbReference type="Proteomes" id="UP000887565"/>
    </source>
</evidence>
<evidence type="ECO:0000313" key="2">
    <source>
        <dbReference type="WBParaSite" id="nRc.2.0.1.t17374-RA"/>
    </source>
</evidence>
<dbReference type="WBParaSite" id="nRc.2.0.1.t17374-RA">
    <property type="protein sequence ID" value="nRc.2.0.1.t17374-RA"/>
    <property type="gene ID" value="nRc.2.0.1.g17374"/>
</dbReference>
<reference evidence="2" key="1">
    <citation type="submission" date="2022-11" db="UniProtKB">
        <authorList>
            <consortium name="WormBaseParasite"/>
        </authorList>
    </citation>
    <scope>IDENTIFICATION</scope>
</reference>
<name>A0A915IT53_ROMCU</name>
<keyword evidence="1" id="KW-1185">Reference proteome</keyword>
<dbReference type="AlphaFoldDB" id="A0A915IT53"/>
<protein>
    <submittedName>
        <fullName evidence="2">Uncharacterized protein</fullName>
    </submittedName>
</protein>
<dbReference type="Proteomes" id="UP000887565">
    <property type="component" value="Unplaced"/>
</dbReference>
<organism evidence="1 2">
    <name type="scientific">Romanomermis culicivorax</name>
    <name type="common">Nematode worm</name>
    <dbReference type="NCBI Taxonomy" id="13658"/>
    <lineage>
        <taxon>Eukaryota</taxon>
        <taxon>Metazoa</taxon>
        <taxon>Ecdysozoa</taxon>
        <taxon>Nematoda</taxon>
        <taxon>Enoplea</taxon>
        <taxon>Dorylaimia</taxon>
        <taxon>Mermithida</taxon>
        <taxon>Mermithoidea</taxon>
        <taxon>Mermithidae</taxon>
        <taxon>Romanomermis</taxon>
    </lineage>
</organism>